<gene>
    <name evidence="9" type="ORF">Cvel_12535</name>
</gene>
<keyword evidence="3 6" id="KW-0378">Hydrolase</keyword>
<evidence type="ECO:0000256" key="2">
    <source>
        <dbReference type="ARBA" id="ARBA00022670"/>
    </source>
</evidence>
<evidence type="ECO:0000256" key="6">
    <source>
        <dbReference type="PROSITE-ProRule" id="PRU00239"/>
    </source>
</evidence>
<dbReference type="SMART" id="SM00230">
    <property type="entry name" value="CysPc"/>
    <property type="match status" value="1"/>
</dbReference>
<accession>A0A0G4IAI3</accession>
<dbReference type="VEuPathDB" id="CryptoDB:Cvel_12535"/>
<dbReference type="PANTHER" id="PTHR10183:SF379">
    <property type="entry name" value="CALPAIN-5"/>
    <property type="match status" value="1"/>
</dbReference>
<proteinExistence type="inferred from homology"/>
<evidence type="ECO:0000256" key="3">
    <source>
        <dbReference type="ARBA" id="ARBA00022801"/>
    </source>
</evidence>
<reference evidence="9" key="1">
    <citation type="submission" date="2014-11" db="EMBL/GenBank/DDBJ databases">
        <authorList>
            <person name="Otto D Thomas"/>
            <person name="Naeem Raeece"/>
        </authorList>
    </citation>
    <scope>NUCLEOTIDE SEQUENCE</scope>
</reference>
<feature type="compositionally biased region" description="Basic and acidic residues" evidence="7">
    <location>
        <begin position="716"/>
        <end position="730"/>
    </location>
</feature>
<dbReference type="InterPro" id="IPR000169">
    <property type="entry name" value="Pept_cys_AS"/>
</dbReference>
<name>A0A0G4IAI3_9ALVE</name>
<dbReference type="PROSITE" id="PS00139">
    <property type="entry name" value="THIOL_PROTEASE_CYS"/>
    <property type="match status" value="1"/>
</dbReference>
<feature type="active site" evidence="5 6">
    <location>
        <position position="509"/>
    </location>
</feature>
<dbReference type="AlphaFoldDB" id="A0A0G4IAI3"/>
<dbReference type="InterPro" id="IPR036208">
    <property type="entry name" value="VHL_sf"/>
</dbReference>
<dbReference type="PANTHER" id="PTHR10183">
    <property type="entry name" value="CALPAIN"/>
    <property type="match status" value="1"/>
</dbReference>
<dbReference type="PROSITE" id="PS50203">
    <property type="entry name" value="CALPAIN_CAT"/>
    <property type="match status" value="1"/>
</dbReference>
<feature type="active site" evidence="6">
    <location>
        <position position="456"/>
    </location>
</feature>
<protein>
    <recommendedName>
        <fullName evidence="8">Calpain catalytic domain-containing protein</fullName>
    </recommendedName>
</protein>
<dbReference type="PRINTS" id="PR00704">
    <property type="entry name" value="CALPAIN"/>
</dbReference>
<dbReference type="EMBL" id="CDMZ01005758">
    <property type="protein sequence ID" value="CEM54136.1"/>
    <property type="molecule type" value="Genomic_DNA"/>
</dbReference>
<dbReference type="Gene3D" id="3.90.70.10">
    <property type="entry name" value="Cysteine proteinases"/>
    <property type="match status" value="1"/>
</dbReference>
<dbReference type="GO" id="GO:0006508">
    <property type="term" value="P:proteolysis"/>
    <property type="evidence" value="ECO:0007669"/>
    <property type="project" value="UniProtKB-KW"/>
</dbReference>
<evidence type="ECO:0000313" key="9">
    <source>
        <dbReference type="EMBL" id="CEM54136.1"/>
    </source>
</evidence>
<dbReference type="SUPFAM" id="SSF49468">
    <property type="entry name" value="VHL"/>
    <property type="match status" value="1"/>
</dbReference>
<evidence type="ECO:0000259" key="8">
    <source>
        <dbReference type="PROSITE" id="PS50203"/>
    </source>
</evidence>
<feature type="domain" description="Calpain catalytic" evidence="8">
    <location>
        <begin position="268"/>
        <end position="566"/>
    </location>
</feature>
<feature type="region of interest" description="Disordered" evidence="7">
    <location>
        <begin position="684"/>
        <end position="760"/>
    </location>
</feature>
<comment type="similarity">
    <text evidence="1">Belongs to the peptidase C2 family.</text>
</comment>
<dbReference type="InterPro" id="IPR037140">
    <property type="entry name" value="VHL_beta_dom_sf"/>
</dbReference>
<evidence type="ECO:0000256" key="5">
    <source>
        <dbReference type="PIRSR" id="PIRSR622684-1"/>
    </source>
</evidence>
<dbReference type="InterPro" id="IPR001300">
    <property type="entry name" value="Peptidase_C2_calpain_cat"/>
</dbReference>
<evidence type="ECO:0000256" key="4">
    <source>
        <dbReference type="ARBA" id="ARBA00022807"/>
    </source>
</evidence>
<dbReference type="Pfam" id="PF00648">
    <property type="entry name" value="Peptidase_C2"/>
    <property type="match status" value="1"/>
</dbReference>
<dbReference type="Gene3D" id="2.60.40.780">
    <property type="entry name" value="von Hippel-Lindau disease tumour suppressor, beta domain"/>
    <property type="match status" value="1"/>
</dbReference>
<feature type="region of interest" description="Disordered" evidence="7">
    <location>
        <begin position="642"/>
        <end position="671"/>
    </location>
</feature>
<keyword evidence="2 6" id="KW-0645">Protease</keyword>
<evidence type="ECO:0000256" key="1">
    <source>
        <dbReference type="ARBA" id="ARBA00007623"/>
    </source>
</evidence>
<dbReference type="PhylomeDB" id="A0A0G4IAI3"/>
<dbReference type="InterPro" id="IPR022684">
    <property type="entry name" value="Calpain_cysteine_protease"/>
</dbReference>
<organism evidence="9">
    <name type="scientific">Chromera velia CCMP2878</name>
    <dbReference type="NCBI Taxonomy" id="1169474"/>
    <lineage>
        <taxon>Eukaryota</taxon>
        <taxon>Sar</taxon>
        <taxon>Alveolata</taxon>
        <taxon>Colpodellida</taxon>
        <taxon>Chromeraceae</taxon>
        <taxon>Chromera</taxon>
    </lineage>
</organism>
<dbReference type="GO" id="GO:0004198">
    <property type="term" value="F:calcium-dependent cysteine-type endopeptidase activity"/>
    <property type="evidence" value="ECO:0007669"/>
    <property type="project" value="InterPro"/>
</dbReference>
<keyword evidence="4 6" id="KW-0788">Thiol protease</keyword>
<dbReference type="InterPro" id="IPR038765">
    <property type="entry name" value="Papain-like_cys_pep_sf"/>
</dbReference>
<dbReference type="SUPFAM" id="SSF54001">
    <property type="entry name" value="Cysteine proteinases"/>
    <property type="match status" value="1"/>
</dbReference>
<feature type="region of interest" description="Disordered" evidence="7">
    <location>
        <begin position="570"/>
        <end position="599"/>
    </location>
</feature>
<evidence type="ECO:0000256" key="7">
    <source>
        <dbReference type="SAM" id="MobiDB-lite"/>
    </source>
</evidence>
<sequence length="769" mass="86108">MAPRFHSNGECACVGGRQGTNNIINGVYRRLADKMCRGAGVYFQPEMNLYLYKSQYEALVRSCPRRVICEGELCEYVQTGYERLDADFNGRPAYKAAEKDVFLYFMKDTWKIGEALGEGGHFALAYDMLAVTPLEIGVVWEAMDVEAKVCRPDPSFRVVAYEEGQDNDLVATGDLRSEDLGRDMSATLVNRCDLKVDVFWVDGGGHEVFQGSLNKNQTFTLRSLAGHAWRVRRNCDGGLIFEDVFGEKKLHEGARIKIREPNFENVEFFSDPEFPASDASLGPACVERFAEREWIRASHLAVSNSNGDTRMNKLFDEINPADLRQGQLGNCWLIAALACVAEFPGKIENLFETKRFSREGKYAIRLYDVAIGQWVTLVIDDFIPCLPKKWPLLLEKAFAKFCGGYSELRATKRQVSKADFFILLKHWDQENFLLAASRTSSTGGEVKREDGLVEGHAYSFIRTFEDPNPLYLAPPQPSSSLASPRTRAATVPRATRLNNKPLRLVQLRNPWGMTEWIGRFSVTSDEWDRYPEVQQKLWSDDEDGTFWMEYGDFIDIFQNIQLCPLEKSNKRATHRKPPTVPRPPIRGRRRSVTPLQGGTVARLPGQLDTYSSGGRYSLSQTTSVDTAAVVAHMVPYDQHCATSVQPRGAPERDREAQGQGASPRHGGGSSRRIIKQPIMGACAPQTATKPRPLHPAQSSDAPRTPPGLDLSTSQGHQREQGAWTERREDQETPSQHRMNGGELLAQSAPDKGKKGTEKTGGCCGCWPFR</sequence>
<feature type="active site" evidence="5 6">
    <location>
        <position position="331"/>
    </location>
</feature>